<protein>
    <submittedName>
        <fullName evidence="2">Secreted protein</fullName>
    </submittedName>
</protein>
<feature type="compositionally biased region" description="Low complexity" evidence="1">
    <location>
        <begin position="133"/>
        <end position="143"/>
    </location>
</feature>
<name>A0A9E7IEH3_9CAUD</name>
<keyword evidence="3" id="KW-1185">Reference proteome</keyword>
<evidence type="ECO:0000313" key="2">
    <source>
        <dbReference type="EMBL" id="URG17449.1"/>
    </source>
</evidence>
<evidence type="ECO:0000256" key="1">
    <source>
        <dbReference type="SAM" id="MobiDB-lite"/>
    </source>
</evidence>
<sequence length="143" mass="13951">MKKLVLLVAAASAAVLVAACGQSVGSSQAICVDRKTNQRLDDSWCRNDSSGMGWFYLPNGSSAPAVGSRTTSGSWDVPKNTKPVYGGVNKSGGKVDLGKTAPKSSSGSGGSKSSSGSGGSKSSGGSSGGSRSGGSVSSGRAGK</sequence>
<feature type="compositionally biased region" description="Low complexity" evidence="1">
    <location>
        <begin position="103"/>
        <end position="115"/>
    </location>
</feature>
<reference evidence="2" key="1">
    <citation type="submission" date="2022-04" db="EMBL/GenBank/DDBJ databases">
        <authorList>
            <person name="Hwangbo M."/>
            <person name="Wang B."/>
            <person name="Gill J.J."/>
            <person name="Chu K.-H."/>
            <person name="Young R."/>
        </authorList>
    </citation>
    <scope>NUCLEOTIDE SEQUENCE</scope>
</reference>
<feature type="compositionally biased region" description="Gly residues" evidence="1">
    <location>
        <begin position="116"/>
        <end position="132"/>
    </location>
</feature>
<evidence type="ECO:0000313" key="3">
    <source>
        <dbReference type="Proteomes" id="UP001057233"/>
    </source>
</evidence>
<proteinExistence type="predicted"/>
<dbReference type="PROSITE" id="PS51257">
    <property type="entry name" value="PROKAR_LIPOPROTEIN"/>
    <property type="match status" value="1"/>
</dbReference>
<gene>
    <name evidence="2" type="ORF">Mbo2_079</name>
</gene>
<dbReference type="EMBL" id="ON191531">
    <property type="protein sequence ID" value="URG17449.1"/>
    <property type="molecule type" value="Genomic_DNA"/>
</dbReference>
<accession>A0A9E7IEH3</accession>
<organism evidence="2 3">
    <name type="scientific">Rhodococcus phage Mbo2</name>
    <dbReference type="NCBI Taxonomy" id="2936911"/>
    <lineage>
        <taxon>Viruses</taxon>
        <taxon>Duplodnaviria</taxon>
        <taxon>Heunggongvirae</taxon>
        <taxon>Uroviricota</taxon>
        <taxon>Caudoviricetes</taxon>
        <taxon>Caudoviricetes incertae sedis</taxon>
        <taxon>Mboduovirus</taxon>
        <taxon>Mboduovirus mbo2</taxon>
    </lineage>
</organism>
<dbReference type="Proteomes" id="UP001057233">
    <property type="component" value="Segment"/>
</dbReference>
<feature type="region of interest" description="Disordered" evidence="1">
    <location>
        <begin position="63"/>
        <end position="143"/>
    </location>
</feature>